<dbReference type="AlphaFoldDB" id="A0A395JK04"/>
<dbReference type="SUPFAM" id="SSF52172">
    <property type="entry name" value="CheY-like"/>
    <property type="match status" value="1"/>
</dbReference>
<keyword evidence="2" id="KW-0902">Two-component regulatory system</keyword>
<dbReference type="CDD" id="cd17537">
    <property type="entry name" value="REC_FixJ"/>
    <property type="match status" value="1"/>
</dbReference>
<dbReference type="PROSITE" id="PS50043">
    <property type="entry name" value="HTH_LUXR_2"/>
    <property type="match status" value="1"/>
</dbReference>
<reference evidence="9 10" key="1">
    <citation type="submission" date="2018-06" db="EMBL/GenBank/DDBJ databases">
        <title>Genomic Encyclopedia of Type Strains, Phase IV (KMG-IV): sequencing the most valuable type-strain genomes for metagenomic binning, comparative biology and taxonomic classification.</title>
        <authorList>
            <person name="Goeker M."/>
        </authorList>
    </citation>
    <scope>NUCLEOTIDE SEQUENCE [LARGE SCALE GENOMIC DNA]</scope>
    <source>
        <strain evidence="9 10">DSM 24032</strain>
    </source>
</reference>
<dbReference type="PANTHER" id="PTHR44688:SF16">
    <property type="entry name" value="DNA-BINDING TRANSCRIPTIONAL ACTIVATOR DEVR_DOSR"/>
    <property type="match status" value="1"/>
</dbReference>
<dbReference type="FunFam" id="3.40.50.2300:FF:000018">
    <property type="entry name" value="DNA-binding transcriptional regulator NtrC"/>
    <property type="match status" value="1"/>
</dbReference>
<dbReference type="GO" id="GO:0003677">
    <property type="term" value="F:DNA binding"/>
    <property type="evidence" value="ECO:0007669"/>
    <property type="project" value="UniProtKB-KW"/>
</dbReference>
<evidence type="ECO:0000256" key="3">
    <source>
        <dbReference type="ARBA" id="ARBA00023015"/>
    </source>
</evidence>
<evidence type="ECO:0000313" key="9">
    <source>
        <dbReference type="EMBL" id="RBP51113.1"/>
    </source>
</evidence>
<dbReference type="PROSITE" id="PS50110">
    <property type="entry name" value="RESPONSE_REGULATORY"/>
    <property type="match status" value="1"/>
</dbReference>
<protein>
    <submittedName>
        <fullName evidence="9">LuxR family two component transcriptional regulator</fullName>
    </submittedName>
</protein>
<sequence length="214" mass="23789">MTQTNAIHPNTIFIVDDDEAVRKSLSRSLQHHGYSVESFESGGVFLEALEAEQYGCILLDIAMPGLSGFEVQSELANRSCLIPIIFMTGHGDVPTSVRAIRNGAIEFLEKPYSMDVLFERIDEALRMEALRRAGDQANAEVLEQFETLTKREKEVMASLVSGHADKSNKEVAQIIGISHRTVEEYRSRIFQKMDAASITHLVAKAKICGLNGYQ</sequence>
<gene>
    <name evidence="9" type="ORF">DFR28_102532</name>
</gene>
<dbReference type="InterPro" id="IPR000792">
    <property type="entry name" value="Tscrpt_reg_LuxR_C"/>
</dbReference>
<keyword evidence="5" id="KW-0804">Transcription</keyword>
<dbReference type="Pfam" id="PF00072">
    <property type="entry name" value="Response_reg"/>
    <property type="match status" value="1"/>
</dbReference>
<evidence type="ECO:0000259" key="7">
    <source>
        <dbReference type="PROSITE" id="PS50043"/>
    </source>
</evidence>
<dbReference type="InterPro" id="IPR001789">
    <property type="entry name" value="Sig_transdc_resp-reg_receiver"/>
</dbReference>
<organism evidence="9 10">
    <name type="scientific">Arenicella xantha</name>
    <dbReference type="NCBI Taxonomy" id="644221"/>
    <lineage>
        <taxon>Bacteria</taxon>
        <taxon>Pseudomonadati</taxon>
        <taxon>Pseudomonadota</taxon>
        <taxon>Gammaproteobacteria</taxon>
        <taxon>Arenicellales</taxon>
        <taxon>Arenicellaceae</taxon>
        <taxon>Arenicella</taxon>
    </lineage>
</organism>
<evidence type="ECO:0000256" key="5">
    <source>
        <dbReference type="ARBA" id="ARBA00023163"/>
    </source>
</evidence>
<accession>A0A395JK04</accession>
<dbReference type="Gene3D" id="3.40.50.2300">
    <property type="match status" value="1"/>
</dbReference>
<dbReference type="GO" id="GO:0006355">
    <property type="term" value="P:regulation of DNA-templated transcription"/>
    <property type="evidence" value="ECO:0007669"/>
    <property type="project" value="InterPro"/>
</dbReference>
<keyword evidence="3" id="KW-0805">Transcription regulation</keyword>
<name>A0A395JK04_9GAMM</name>
<dbReference type="RefSeq" id="WP_113953910.1">
    <property type="nucleotide sequence ID" value="NZ_QNRT01000002.1"/>
</dbReference>
<dbReference type="EMBL" id="QNRT01000002">
    <property type="protein sequence ID" value="RBP51113.1"/>
    <property type="molecule type" value="Genomic_DNA"/>
</dbReference>
<feature type="domain" description="HTH luxR-type" evidence="7">
    <location>
        <begin position="141"/>
        <end position="209"/>
    </location>
</feature>
<dbReference type="PANTHER" id="PTHR44688">
    <property type="entry name" value="DNA-BINDING TRANSCRIPTIONAL ACTIVATOR DEVR_DOSR"/>
    <property type="match status" value="1"/>
</dbReference>
<dbReference type="SMART" id="SM00421">
    <property type="entry name" value="HTH_LUXR"/>
    <property type="match status" value="1"/>
</dbReference>
<dbReference type="GO" id="GO:0000160">
    <property type="term" value="P:phosphorelay signal transduction system"/>
    <property type="evidence" value="ECO:0007669"/>
    <property type="project" value="UniProtKB-KW"/>
</dbReference>
<dbReference type="CDD" id="cd06170">
    <property type="entry name" value="LuxR_C_like"/>
    <property type="match status" value="1"/>
</dbReference>
<dbReference type="SUPFAM" id="SSF46894">
    <property type="entry name" value="C-terminal effector domain of the bipartite response regulators"/>
    <property type="match status" value="1"/>
</dbReference>
<dbReference type="InterPro" id="IPR036388">
    <property type="entry name" value="WH-like_DNA-bd_sf"/>
</dbReference>
<evidence type="ECO:0000256" key="2">
    <source>
        <dbReference type="ARBA" id="ARBA00023012"/>
    </source>
</evidence>
<evidence type="ECO:0000313" key="10">
    <source>
        <dbReference type="Proteomes" id="UP000253083"/>
    </source>
</evidence>
<keyword evidence="10" id="KW-1185">Reference proteome</keyword>
<feature type="modified residue" description="4-aspartylphosphate" evidence="6">
    <location>
        <position position="60"/>
    </location>
</feature>
<keyword evidence="4" id="KW-0238">DNA-binding</keyword>
<dbReference type="Proteomes" id="UP000253083">
    <property type="component" value="Unassembled WGS sequence"/>
</dbReference>
<dbReference type="Gene3D" id="1.10.10.10">
    <property type="entry name" value="Winged helix-like DNA-binding domain superfamily/Winged helix DNA-binding domain"/>
    <property type="match status" value="1"/>
</dbReference>
<evidence type="ECO:0000256" key="1">
    <source>
        <dbReference type="ARBA" id="ARBA00022553"/>
    </source>
</evidence>
<keyword evidence="1 6" id="KW-0597">Phosphoprotein</keyword>
<dbReference type="InParanoid" id="A0A395JK04"/>
<comment type="caution">
    <text evidence="9">The sequence shown here is derived from an EMBL/GenBank/DDBJ whole genome shotgun (WGS) entry which is preliminary data.</text>
</comment>
<feature type="domain" description="Response regulatory" evidence="8">
    <location>
        <begin position="11"/>
        <end position="125"/>
    </location>
</feature>
<evidence type="ECO:0000256" key="6">
    <source>
        <dbReference type="PROSITE-ProRule" id="PRU00169"/>
    </source>
</evidence>
<dbReference type="InterPro" id="IPR016032">
    <property type="entry name" value="Sig_transdc_resp-reg_C-effctor"/>
</dbReference>
<dbReference type="SMART" id="SM00448">
    <property type="entry name" value="REC"/>
    <property type="match status" value="1"/>
</dbReference>
<evidence type="ECO:0000259" key="8">
    <source>
        <dbReference type="PROSITE" id="PS50110"/>
    </source>
</evidence>
<dbReference type="InterPro" id="IPR011006">
    <property type="entry name" value="CheY-like_superfamily"/>
</dbReference>
<dbReference type="Pfam" id="PF00196">
    <property type="entry name" value="GerE"/>
    <property type="match status" value="1"/>
</dbReference>
<dbReference type="PROSITE" id="PS00622">
    <property type="entry name" value="HTH_LUXR_1"/>
    <property type="match status" value="1"/>
</dbReference>
<evidence type="ECO:0000256" key="4">
    <source>
        <dbReference type="ARBA" id="ARBA00023125"/>
    </source>
</evidence>
<proteinExistence type="predicted"/>
<dbReference type="OrthoDB" id="9802186at2"/>